<dbReference type="InterPro" id="IPR011990">
    <property type="entry name" value="TPR-like_helical_dom_sf"/>
</dbReference>
<dbReference type="EMBL" id="JADEXP010000172">
    <property type="protein sequence ID" value="MBE9068474.1"/>
    <property type="molecule type" value="Genomic_DNA"/>
</dbReference>
<feature type="repeat" description="TPR" evidence="1">
    <location>
        <begin position="680"/>
        <end position="713"/>
    </location>
</feature>
<evidence type="ECO:0000313" key="5">
    <source>
        <dbReference type="Proteomes" id="UP000615026"/>
    </source>
</evidence>
<protein>
    <submittedName>
        <fullName evidence="4">AAA family ATPase</fullName>
    </submittedName>
</protein>
<dbReference type="Pfam" id="PF26355">
    <property type="entry name" value="HTH_VMAP-M9"/>
    <property type="match status" value="1"/>
</dbReference>
<dbReference type="Gene3D" id="1.25.40.10">
    <property type="entry name" value="Tetratricopeptide repeat domain"/>
    <property type="match status" value="2"/>
</dbReference>
<dbReference type="InterPro" id="IPR019734">
    <property type="entry name" value="TPR_rpt"/>
</dbReference>
<dbReference type="InterPro" id="IPR027417">
    <property type="entry name" value="P-loop_NTPase"/>
</dbReference>
<dbReference type="SUPFAM" id="SSF48452">
    <property type="entry name" value="TPR-like"/>
    <property type="match status" value="2"/>
</dbReference>
<dbReference type="Proteomes" id="UP000615026">
    <property type="component" value="Unassembled WGS sequence"/>
</dbReference>
<evidence type="ECO:0000256" key="1">
    <source>
        <dbReference type="PROSITE-ProRule" id="PRU00339"/>
    </source>
</evidence>
<dbReference type="InterPro" id="IPR058651">
    <property type="entry name" value="HTH_VMAP-M9"/>
</dbReference>
<dbReference type="Gene3D" id="3.40.50.300">
    <property type="entry name" value="P-loop containing nucleotide triphosphate hydrolases"/>
    <property type="match status" value="1"/>
</dbReference>
<dbReference type="GO" id="GO:0043531">
    <property type="term" value="F:ADP binding"/>
    <property type="evidence" value="ECO:0007669"/>
    <property type="project" value="InterPro"/>
</dbReference>
<accession>A0A928ZW06</accession>
<dbReference type="PANTHER" id="PTHR47691:SF3">
    <property type="entry name" value="HTH-TYPE TRANSCRIPTIONAL REGULATOR RV0890C-RELATED"/>
    <property type="match status" value="1"/>
</dbReference>
<comment type="caution">
    <text evidence="4">The sequence shown here is derived from an EMBL/GenBank/DDBJ whole genome shotgun (WGS) entry which is preliminary data.</text>
</comment>
<dbReference type="RefSeq" id="WP_193994420.1">
    <property type="nucleotide sequence ID" value="NZ_JADEXP010000172.1"/>
</dbReference>
<dbReference type="Pfam" id="PF13181">
    <property type="entry name" value="TPR_8"/>
    <property type="match status" value="2"/>
</dbReference>
<feature type="domain" description="NB-ARC" evidence="2">
    <location>
        <begin position="141"/>
        <end position="233"/>
    </location>
</feature>
<dbReference type="PANTHER" id="PTHR47691">
    <property type="entry name" value="REGULATOR-RELATED"/>
    <property type="match status" value="1"/>
</dbReference>
<dbReference type="AlphaFoldDB" id="A0A928ZW06"/>
<dbReference type="PROSITE" id="PS50005">
    <property type="entry name" value="TPR"/>
    <property type="match status" value="2"/>
</dbReference>
<dbReference type="SMART" id="SM00028">
    <property type="entry name" value="TPR"/>
    <property type="match status" value="5"/>
</dbReference>
<dbReference type="SUPFAM" id="SSF52540">
    <property type="entry name" value="P-loop containing nucleoside triphosphate hydrolases"/>
    <property type="match status" value="1"/>
</dbReference>
<evidence type="ECO:0000313" key="4">
    <source>
        <dbReference type="EMBL" id="MBE9068474.1"/>
    </source>
</evidence>
<dbReference type="InterPro" id="IPR002182">
    <property type="entry name" value="NB-ARC"/>
</dbReference>
<feature type="repeat" description="TPR" evidence="1">
    <location>
        <begin position="760"/>
        <end position="793"/>
    </location>
</feature>
<gene>
    <name evidence="4" type="ORF">IQ260_17630</name>
</gene>
<organism evidence="4 5">
    <name type="scientific">Leptolyngbya cf. ectocarpi LEGE 11479</name>
    <dbReference type="NCBI Taxonomy" id="1828722"/>
    <lineage>
        <taxon>Bacteria</taxon>
        <taxon>Bacillati</taxon>
        <taxon>Cyanobacteriota</taxon>
        <taxon>Cyanophyceae</taxon>
        <taxon>Leptolyngbyales</taxon>
        <taxon>Leptolyngbyaceae</taxon>
        <taxon>Leptolyngbya group</taxon>
        <taxon>Leptolyngbya</taxon>
    </lineage>
</organism>
<reference evidence="4" key="1">
    <citation type="submission" date="2020-10" db="EMBL/GenBank/DDBJ databases">
        <authorList>
            <person name="Castelo-Branco R."/>
            <person name="Eusebio N."/>
            <person name="Adriana R."/>
            <person name="Vieira A."/>
            <person name="Brugerolle De Fraissinette N."/>
            <person name="Rezende De Castro R."/>
            <person name="Schneider M.P."/>
            <person name="Vasconcelos V."/>
            <person name="Leao P.N."/>
        </authorList>
    </citation>
    <scope>NUCLEOTIDE SEQUENCE</scope>
    <source>
        <strain evidence="4">LEGE 11479</strain>
    </source>
</reference>
<proteinExistence type="predicted"/>
<evidence type="ECO:0000259" key="3">
    <source>
        <dbReference type="Pfam" id="PF26355"/>
    </source>
</evidence>
<evidence type="ECO:0000259" key="2">
    <source>
        <dbReference type="Pfam" id="PF00931"/>
    </source>
</evidence>
<keyword evidence="1" id="KW-0802">TPR repeat</keyword>
<feature type="domain" description="vWA-MoxR associated protein N-terminal HTH" evidence="3">
    <location>
        <begin position="1"/>
        <end position="81"/>
    </location>
</feature>
<name>A0A928ZW06_LEPEC</name>
<dbReference type="Pfam" id="PF00931">
    <property type="entry name" value="NB-ARC"/>
    <property type="match status" value="1"/>
</dbReference>
<dbReference type="PRINTS" id="PR00364">
    <property type="entry name" value="DISEASERSIST"/>
</dbReference>
<sequence length="818" mass="92653">MGVDTAIEFTDTLLYEKTGRHLSDLQCCILQQVWGGKTYRAIATIAGYSEGHVKDVASQLWRLLSDVLGERITKGNYRSRLVYWLKRAKRKMVHVAEEAWPRVNPDQSMPSSVEQPIESLDPQGIDPHFIGRSTAIDRLSTLSTQGHKIIVIQGEGGLGKTTLAQHYLRQTAFDVVLEWRVAQETSNLTAVEHILDEWLRQDFNDEPGQDLSLSLSRLRRHLKQKRIGILIDNLEPALDSNGQFVPESRCYTELLKLLSDFSINATTLITSRDRLCEPGIKAYHYRLPRLTLTDWHQCFVYHQLCLPGSHEILQRLHRAYGGNAKAMEILCSTVQTDFNGDLSAYWQAYGANPLAEVDLKNLVISQIDRLQALDPIAYQLLCRLSCYRYQTIAKLSLAAVMAQCHQVDAQRALSSLRNRSLIEVENGQYWLHPVIRAVAIERLRQSHGLWYEANQVAATYWTQSVQHLSTLIDAQQALEAYYHYIAIDNYQAAAKVLLKSRHNQWQQFLPLASSLYRMGLLHPVSTLIVEVLFHLESESEPWSQVGELRNILGDIYWITGEINQAIECQQSAIATTQKLLANLDSPEPLNNYYLQMLNIDSRLSLGLYAMDLWELEQAKTSFHRVIALGQNTAHQAWADKAAVALALTYACQGQTEPAHQLASDCLRTFIHENHTSGRLAYFIQLLGQTYGQLGHTEQAEELYQQALTFAETGHYLQVKAKALTGLATIARCRQQITIALDYHTQAIDLFDGIGAKCDLANAYVELGHSYQTLNHIEIAHQHWQQALCLYADINAQKQVDRVTKLLQTTISNISKTTL</sequence>
<keyword evidence="5" id="KW-1185">Reference proteome</keyword>